<feature type="transmembrane region" description="Helical" evidence="5">
    <location>
        <begin position="377"/>
        <end position="394"/>
    </location>
</feature>
<evidence type="ECO:0000313" key="7">
    <source>
        <dbReference type="EMBL" id="MFD1889881.1"/>
    </source>
</evidence>
<comment type="caution">
    <text evidence="7">The sequence shown here is derived from an EMBL/GenBank/DDBJ whole genome shotgun (WGS) entry which is preliminary data.</text>
</comment>
<dbReference type="PANTHER" id="PTHR42718:SF39">
    <property type="entry name" value="ACTINORHODIN TRANSPORTER-RELATED"/>
    <property type="match status" value="1"/>
</dbReference>
<feature type="transmembrane region" description="Helical" evidence="5">
    <location>
        <begin position="290"/>
        <end position="312"/>
    </location>
</feature>
<dbReference type="InterPro" id="IPR011701">
    <property type="entry name" value="MFS"/>
</dbReference>
<dbReference type="CDD" id="cd17321">
    <property type="entry name" value="MFS_MMR_MDR_like"/>
    <property type="match status" value="1"/>
</dbReference>
<evidence type="ECO:0000313" key="8">
    <source>
        <dbReference type="Proteomes" id="UP001597326"/>
    </source>
</evidence>
<dbReference type="Gene3D" id="1.20.1720.10">
    <property type="entry name" value="Multidrug resistance protein D"/>
    <property type="match status" value="1"/>
</dbReference>
<feature type="transmembrane region" description="Helical" evidence="5">
    <location>
        <begin position="21"/>
        <end position="45"/>
    </location>
</feature>
<keyword evidence="2 5" id="KW-0812">Transmembrane</keyword>
<feature type="transmembrane region" description="Helical" evidence="5">
    <location>
        <begin position="149"/>
        <end position="171"/>
    </location>
</feature>
<dbReference type="Proteomes" id="UP001597326">
    <property type="component" value="Unassembled WGS sequence"/>
</dbReference>
<gene>
    <name evidence="7" type="ORF">ACFSCS_06715</name>
</gene>
<feature type="transmembrane region" description="Helical" evidence="5">
    <location>
        <begin position="352"/>
        <end position="371"/>
    </location>
</feature>
<dbReference type="EMBL" id="JBHUFZ010000015">
    <property type="protein sequence ID" value="MFD1889881.1"/>
    <property type="molecule type" value="Genomic_DNA"/>
</dbReference>
<protein>
    <submittedName>
        <fullName evidence="7">MFS transporter</fullName>
    </submittedName>
</protein>
<evidence type="ECO:0000256" key="3">
    <source>
        <dbReference type="ARBA" id="ARBA00022989"/>
    </source>
</evidence>
<feature type="transmembrane region" description="Helical" evidence="5">
    <location>
        <begin position="57"/>
        <end position="75"/>
    </location>
</feature>
<feature type="transmembrane region" description="Helical" evidence="5">
    <location>
        <begin position="221"/>
        <end position="240"/>
    </location>
</feature>
<dbReference type="Gene3D" id="1.20.1250.20">
    <property type="entry name" value="MFS general substrate transporter like domains"/>
    <property type="match status" value="1"/>
</dbReference>
<reference evidence="8" key="1">
    <citation type="journal article" date="2019" name="Int. J. Syst. Evol. Microbiol.">
        <title>The Global Catalogue of Microorganisms (GCM) 10K type strain sequencing project: providing services to taxonomists for standard genome sequencing and annotation.</title>
        <authorList>
            <consortium name="The Broad Institute Genomics Platform"/>
            <consortium name="The Broad Institute Genome Sequencing Center for Infectious Disease"/>
            <person name="Wu L."/>
            <person name="Ma J."/>
        </authorList>
    </citation>
    <scope>NUCLEOTIDE SEQUENCE [LARGE SCALE GENOMIC DNA]</scope>
    <source>
        <strain evidence="8">CAIM 431</strain>
    </source>
</reference>
<evidence type="ECO:0000256" key="2">
    <source>
        <dbReference type="ARBA" id="ARBA00022692"/>
    </source>
</evidence>
<feature type="transmembrane region" description="Helical" evidence="5">
    <location>
        <begin position="449"/>
        <end position="470"/>
    </location>
</feature>
<feature type="transmembrane region" description="Helical" evidence="5">
    <location>
        <begin position="177"/>
        <end position="201"/>
    </location>
</feature>
<organism evidence="7 8">
    <name type="scientific">Luteococcus peritonei</name>
    <dbReference type="NCBI Taxonomy" id="88874"/>
    <lineage>
        <taxon>Bacteria</taxon>
        <taxon>Bacillati</taxon>
        <taxon>Actinomycetota</taxon>
        <taxon>Actinomycetes</taxon>
        <taxon>Propionibacteriales</taxon>
        <taxon>Propionibacteriaceae</taxon>
        <taxon>Luteococcus</taxon>
    </lineage>
</organism>
<feature type="domain" description="Major facilitator superfamily (MFS) profile" evidence="6">
    <location>
        <begin position="21"/>
        <end position="475"/>
    </location>
</feature>
<feature type="transmembrane region" description="Helical" evidence="5">
    <location>
        <begin position="87"/>
        <end position="110"/>
    </location>
</feature>
<dbReference type="SUPFAM" id="SSF103473">
    <property type="entry name" value="MFS general substrate transporter"/>
    <property type="match status" value="1"/>
</dbReference>
<dbReference type="Pfam" id="PF07690">
    <property type="entry name" value="MFS_1"/>
    <property type="match status" value="1"/>
</dbReference>
<dbReference type="PANTHER" id="PTHR42718">
    <property type="entry name" value="MAJOR FACILITATOR SUPERFAMILY MULTIDRUG TRANSPORTER MFSC"/>
    <property type="match status" value="1"/>
</dbReference>
<keyword evidence="8" id="KW-1185">Reference proteome</keyword>
<dbReference type="PROSITE" id="PS50850">
    <property type="entry name" value="MFS"/>
    <property type="match status" value="1"/>
</dbReference>
<keyword evidence="3 5" id="KW-1133">Transmembrane helix</keyword>
<evidence type="ECO:0000259" key="6">
    <source>
        <dbReference type="PROSITE" id="PS50850"/>
    </source>
</evidence>
<dbReference type="RefSeq" id="WP_343873511.1">
    <property type="nucleotide sequence ID" value="NZ_BAAAIX010000016.1"/>
</dbReference>
<dbReference type="InterPro" id="IPR020846">
    <property type="entry name" value="MFS_dom"/>
</dbReference>
<proteinExistence type="predicted"/>
<comment type="subcellular location">
    <subcellularLocation>
        <location evidence="1">Cell membrane</location>
        <topology evidence="1">Multi-pass membrane protein</topology>
    </subcellularLocation>
</comment>
<keyword evidence="4 5" id="KW-0472">Membrane</keyword>
<evidence type="ECO:0000256" key="5">
    <source>
        <dbReference type="SAM" id="Phobius"/>
    </source>
</evidence>
<feature type="transmembrane region" description="Helical" evidence="5">
    <location>
        <begin position="116"/>
        <end position="137"/>
    </location>
</feature>
<evidence type="ECO:0000256" key="4">
    <source>
        <dbReference type="ARBA" id="ARBA00023136"/>
    </source>
</evidence>
<evidence type="ECO:0000256" key="1">
    <source>
        <dbReference type="ARBA" id="ARBA00004651"/>
    </source>
</evidence>
<feature type="transmembrane region" description="Helical" evidence="5">
    <location>
        <begin position="318"/>
        <end position="340"/>
    </location>
</feature>
<dbReference type="InterPro" id="IPR036259">
    <property type="entry name" value="MFS_trans_sf"/>
</dbReference>
<accession>A0ABW4RUB2</accession>
<name>A0ABW4RUB2_9ACTN</name>
<sequence>MSEPNLIRVEGTERTFNRLKVLFVLLLPLAMSLMALSSVNVALPTIEQGLEASSGDVQWILSGYALSFGVALTPAGRLGDLMGRGTWFLVGLALFVLASIACALAPSPLLLNAGRIVQGLGAGLFSPQVTGMITQYFQGRGRARAFSMFGLVISASVAVGPVLTGAIIGWLGPEWGWRWAFLINLPLGVLGIVLGLAWFPFETERRRRSRPADQPSARLDLDPMGMVLLTVAILCLMYPFMAHAAWAWALLPVAPVLLWAWVRWERRYLDGGREPMVDLRLFDFHSFRNGMLVSGVMFLGVASTFAVAAVYVQSGLHVPALQAGLMGLPNAVASAFSAVWSVKYVMTAGRRLVVWMLGLMALGTALSIAVILGGLSWWWLAATLTLNGFGMGAIGSANQTLSMEDVPPRHGGTAGGIKQTVERIGAALGNAMITGILFGMVGGGLGWNLAFAGAFAGIVVCVLAAMAIAVHDEREHRIRRA</sequence>
<feature type="transmembrane region" description="Helical" evidence="5">
    <location>
        <begin position="246"/>
        <end position="264"/>
    </location>
</feature>
<feature type="transmembrane region" description="Helical" evidence="5">
    <location>
        <begin position="424"/>
        <end position="443"/>
    </location>
</feature>